<feature type="domain" description="Prokaryotic-type class I peptide chain release factors" evidence="2">
    <location>
        <begin position="23"/>
        <end position="39"/>
    </location>
</feature>
<evidence type="ECO:0000313" key="3">
    <source>
        <dbReference type="EMBL" id="OHA46780.1"/>
    </source>
</evidence>
<feature type="compositionally biased region" description="Polar residues" evidence="1">
    <location>
        <begin position="13"/>
        <end position="25"/>
    </location>
</feature>
<sequence>MPQETAPPDDKTPAQNITFESSHSSGPGGQNVNKRETKVRARWNFENDPALTEDQKQRIRSAYPGRVTEAGELIVESQSERSRDANQRKAAARLLDLIARALEVAPERQETKVPFSAKRARLEEKHHTAAKKELRKKVDEW</sequence>
<accession>A0A1G2PEK3</accession>
<dbReference type="PANTHER" id="PTHR11075">
    <property type="entry name" value="PEPTIDE CHAIN RELEASE FACTOR"/>
    <property type="match status" value="1"/>
</dbReference>
<dbReference type="InterPro" id="IPR052104">
    <property type="entry name" value="Mito_Release_Factor_mL62"/>
</dbReference>
<evidence type="ECO:0000256" key="1">
    <source>
        <dbReference type="SAM" id="MobiDB-lite"/>
    </source>
</evidence>
<proteinExistence type="predicted"/>
<dbReference type="GO" id="GO:0016150">
    <property type="term" value="F:translation release factor activity, codon nonspecific"/>
    <property type="evidence" value="ECO:0007669"/>
    <property type="project" value="TreeGrafter"/>
</dbReference>
<dbReference type="AlphaFoldDB" id="A0A1G2PEK3"/>
<organism evidence="3 4">
    <name type="scientific">Candidatus Terrybacteria bacterium RIFCSPHIGHO2_01_FULL_43_35</name>
    <dbReference type="NCBI Taxonomy" id="1802361"/>
    <lineage>
        <taxon>Bacteria</taxon>
        <taxon>Candidatus Terryibacteriota</taxon>
    </lineage>
</organism>
<dbReference type="PROSITE" id="PS00745">
    <property type="entry name" value="RF_PROK_I"/>
    <property type="match status" value="1"/>
</dbReference>
<dbReference type="NCBIfam" id="NF006718">
    <property type="entry name" value="PRK09256.1"/>
    <property type="match status" value="1"/>
</dbReference>
<protein>
    <recommendedName>
        <fullName evidence="2">Prokaryotic-type class I peptide chain release factors domain-containing protein</fullName>
    </recommendedName>
</protein>
<feature type="compositionally biased region" description="Basic and acidic residues" evidence="1">
    <location>
        <begin position="33"/>
        <end position="45"/>
    </location>
</feature>
<name>A0A1G2PEK3_9BACT</name>
<dbReference type="EMBL" id="MHSR01000013">
    <property type="protein sequence ID" value="OHA46780.1"/>
    <property type="molecule type" value="Genomic_DNA"/>
</dbReference>
<dbReference type="SUPFAM" id="SSF110916">
    <property type="entry name" value="Peptidyl-tRNA hydrolase domain-like"/>
    <property type="match status" value="1"/>
</dbReference>
<dbReference type="Gene3D" id="3.30.160.20">
    <property type="match status" value="1"/>
</dbReference>
<dbReference type="InterPro" id="IPR000352">
    <property type="entry name" value="Pep_chain_release_fac_I"/>
</dbReference>
<reference evidence="3 4" key="1">
    <citation type="journal article" date="2016" name="Nat. Commun.">
        <title>Thousands of microbial genomes shed light on interconnected biogeochemical processes in an aquifer system.</title>
        <authorList>
            <person name="Anantharaman K."/>
            <person name="Brown C.T."/>
            <person name="Hug L.A."/>
            <person name="Sharon I."/>
            <person name="Castelle C.J."/>
            <person name="Probst A.J."/>
            <person name="Thomas B.C."/>
            <person name="Singh A."/>
            <person name="Wilkins M.J."/>
            <person name="Karaoz U."/>
            <person name="Brodie E.L."/>
            <person name="Williams K.H."/>
            <person name="Hubbard S.S."/>
            <person name="Banfield J.F."/>
        </authorList>
    </citation>
    <scope>NUCLEOTIDE SEQUENCE [LARGE SCALE GENOMIC DNA]</scope>
</reference>
<dbReference type="Proteomes" id="UP000178869">
    <property type="component" value="Unassembled WGS sequence"/>
</dbReference>
<evidence type="ECO:0000259" key="2">
    <source>
        <dbReference type="PROSITE" id="PS00745"/>
    </source>
</evidence>
<dbReference type="Pfam" id="PF00472">
    <property type="entry name" value="RF-1"/>
    <property type="match status" value="1"/>
</dbReference>
<dbReference type="GO" id="GO:0004045">
    <property type="term" value="F:peptidyl-tRNA hydrolase activity"/>
    <property type="evidence" value="ECO:0007669"/>
    <property type="project" value="TreeGrafter"/>
</dbReference>
<dbReference type="PANTHER" id="PTHR11075:SF54">
    <property type="entry name" value="LARGE RIBOSOMAL SUBUNIT PROTEIN ML62"/>
    <property type="match status" value="1"/>
</dbReference>
<comment type="caution">
    <text evidence="3">The sequence shown here is derived from an EMBL/GenBank/DDBJ whole genome shotgun (WGS) entry which is preliminary data.</text>
</comment>
<gene>
    <name evidence="3" type="ORF">A2828_02455</name>
</gene>
<feature type="region of interest" description="Disordered" evidence="1">
    <location>
        <begin position="1"/>
        <end position="56"/>
    </location>
</feature>
<feature type="region of interest" description="Disordered" evidence="1">
    <location>
        <begin position="121"/>
        <end position="141"/>
    </location>
</feature>
<evidence type="ECO:0000313" key="4">
    <source>
        <dbReference type="Proteomes" id="UP000178869"/>
    </source>
</evidence>